<evidence type="ECO:0000259" key="7">
    <source>
        <dbReference type="Pfam" id="PF00081"/>
    </source>
</evidence>
<accession>A0AB39L7Y8</accession>
<evidence type="ECO:0000256" key="6">
    <source>
        <dbReference type="RuleBase" id="RU000414"/>
    </source>
</evidence>
<dbReference type="KEGG" id="spue:AB5L97_09100"/>
<keyword evidence="4 6" id="KW-0560">Oxidoreductase</keyword>
<dbReference type="PROSITE" id="PS00088">
    <property type="entry name" value="SOD_MN"/>
    <property type="match status" value="1"/>
</dbReference>
<dbReference type="GO" id="GO:0046872">
    <property type="term" value="F:metal ion binding"/>
    <property type="evidence" value="ECO:0007669"/>
    <property type="project" value="UniProtKB-KW"/>
</dbReference>
<dbReference type="Gene3D" id="3.55.40.20">
    <property type="entry name" value="Iron/manganese superoxide dismutase, C-terminal domain"/>
    <property type="match status" value="1"/>
</dbReference>
<feature type="binding site" evidence="5">
    <location>
        <position position="79"/>
    </location>
    <ligand>
        <name>Mn(2+)</name>
        <dbReference type="ChEBI" id="CHEBI:29035"/>
    </ligand>
</feature>
<name>A0AB39L7Y8_9MICC</name>
<evidence type="ECO:0000259" key="8">
    <source>
        <dbReference type="Pfam" id="PF02777"/>
    </source>
</evidence>
<dbReference type="Pfam" id="PF00081">
    <property type="entry name" value="Sod_Fe_N"/>
    <property type="match status" value="1"/>
</dbReference>
<dbReference type="InterPro" id="IPR001189">
    <property type="entry name" value="Mn/Fe_SOD"/>
</dbReference>
<dbReference type="EC" id="1.15.1.1" evidence="2 6"/>
<evidence type="ECO:0000256" key="5">
    <source>
        <dbReference type="PIRSR" id="PIRSR000349-1"/>
    </source>
</evidence>
<dbReference type="EMBL" id="CP163302">
    <property type="protein sequence ID" value="XDP47111.1"/>
    <property type="molecule type" value="Genomic_DNA"/>
</dbReference>
<evidence type="ECO:0000256" key="4">
    <source>
        <dbReference type="ARBA" id="ARBA00023002"/>
    </source>
</evidence>
<dbReference type="PANTHER" id="PTHR11404">
    <property type="entry name" value="SUPEROXIDE DISMUTASE 2"/>
    <property type="match status" value="1"/>
</dbReference>
<comment type="similarity">
    <text evidence="1 6">Belongs to the iron/manganese superoxide dismutase family.</text>
</comment>
<dbReference type="Gene3D" id="1.10.287.990">
    <property type="entry name" value="Fe,Mn superoxide dismutase (SOD) domain"/>
    <property type="match status" value="1"/>
</dbReference>
<feature type="binding site" evidence="5">
    <location>
        <position position="167"/>
    </location>
    <ligand>
        <name>Mn(2+)</name>
        <dbReference type="ChEBI" id="CHEBI:29035"/>
    </ligand>
</feature>
<evidence type="ECO:0000313" key="9">
    <source>
        <dbReference type="EMBL" id="XDP47111.1"/>
    </source>
</evidence>
<dbReference type="PRINTS" id="PR01703">
    <property type="entry name" value="MNSODISMTASE"/>
</dbReference>
<evidence type="ECO:0000256" key="1">
    <source>
        <dbReference type="ARBA" id="ARBA00008714"/>
    </source>
</evidence>
<dbReference type="InterPro" id="IPR050265">
    <property type="entry name" value="Fe/Mn_Superoxide_Dismutase"/>
</dbReference>
<dbReference type="AlphaFoldDB" id="A0AB39L7Y8"/>
<dbReference type="InterPro" id="IPR036314">
    <property type="entry name" value="SOD_C_sf"/>
</dbReference>
<feature type="binding site" evidence="5">
    <location>
        <position position="31"/>
    </location>
    <ligand>
        <name>Mn(2+)</name>
        <dbReference type="ChEBI" id="CHEBI:29035"/>
    </ligand>
</feature>
<dbReference type="PIRSF" id="PIRSF000349">
    <property type="entry name" value="SODismutase"/>
    <property type="match status" value="1"/>
</dbReference>
<evidence type="ECO:0000256" key="2">
    <source>
        <dbReference type="ARBA" id="ARBA00012682"/>
    </source>
</evidence>
<organism evidence="9">
    <name type="scientific">Sinomonas puerhi</name>
    <dbReference type="NCBI Taxonomy" id="3238584"/>
    <lineage>
        <taxon>Bacteria</taxon>
        <taxon>Bacillati</taxon>
        <taxon>Actinomycetota</taxon>
        <taxon>Actinomycetes</taxon>
        <taxon>Micrococcales</taxon>
        <taxon>Micrococcaceae</taxon>
        <taxon>Sinomonas</taxon>
    </lineage>
</organism>
<keyword evidence="3 5" id="KW-0479">Metal-binding</keyword>
<dbReference type="SUPFAM" id="SSF46609">
    <property type="entry name" value="Fe,Mn superoxide dismutase (SOD), N-terminal domain"/>
    <property type="match status" value="1"/>
</dbReference>
<gene>
    <name evidence="9" type="ORF">AB5L97_09100</name>
</gene>
<dbReference type="GO" id="GO:0004784">
    <property type="term" value="F:superoxide dismutase activity"/>
    <property type="evidence" value="ECO:0007669"/>
    <property type="project" value="UniProtKB-EC"/>
</dbReference>
<dbReference type="RefSeq" id="WP_307956473.1">
    <property type="nucleotide sequence ID" value="NZ_CP163302.1"/>
</dbReference>
<dbReference type="PANTHER" id="PTHR11404:SF6">
    <property type="entry name" value="SUPEROXIDE DISMUTASE [MN], MITOCHONDRIAL"/>
    <property type="match status" value="1"/>
</dbReference>
<dbReference type="InterPro" id="IPR036324">
    <property type="entry name" value="Mn/Fe_SOD_N_sf"/>
</dbReference>
<dbReference type="FunFam" id="1.10.287.990:FF:000001">
    <property type="entry name" value="Superoxide dismutase"/>
    <property type="match status" value="1"/>
</dbReference>
<dbReference type="FunFam" id="3.55.40.20:FF:000004">
    <property type="entry name" value="Superoxide dismutase [Fe]"/>
    <property type="match status" value="1"/>
</dbReference>
<protein>
    <recommendedName>
        <fullName evidence="2 6">Superoxide dismutase</fullName>
        <ecNumber evidence="2 6">1.15.1.1</ecNumber>
    </recommendedName>
</protein>
<dbReference type="InterPro" id="IPR019832">
    <property type="entry name" value="Mn/Fe_SOD_C"/>
</dbReference>
<comment type="catalytic activity">
    <reaction evidence="6">
        <text>2 superoxide + 2 H(+) = H2O2 + O2</text>
        <dbReference type="Rhea" id="RHEA:20696"/>
        <dbReference type="ChEBI" id="CHEBI:15378"/>
        <dbReference type="ChEBI" id="CHEBI:15379"/>
        <dbReference type="ChEBI" id="CHEBI:16240"/>
        <dbReference type="ChEBI" id="CHEBI:18421"/>
        <dbReference type="EC" id="1.15.1.1"/>
    </reaction>
</comment>
<proteinExistence type="inferred from homology"/>
<feature type="domain" description="Manganese/iron superoxide dismutase C-terminal" evidence="8">
    <location>
        <begin position="94"/>
        <end position="196"/>
    </location>
</feature>
<evidence type="ECO:0000256" key="3">
    <source>
        <dbReference type="ARBA" id="ARBA00022723"/>
    </source>
</evidence>
<dbReference type="SUPFAM" id="SSF54719">
    <property type="entry name" value="Fe,Mn superoxide dismutase (SOD), C-terminal domain"/>
    <property type="match status" value="1"/>
</dbReference>
<reference evidence="9" key="1">
    <citation type="submission" date="2024-07" db="EMBL/GenBank/DDBJ databases">
        <authorList>
            <person name="fu j."/>
        </authorList>
    </citation>
    <scope>NUCLEOTIDE SEQUENCE</scope>
    <source>
        <strain evidence="9">P10A9</strain>
    </source>
</reference>
<feature type="domain" description="Manganese/iron superoxide dismutase N-terminal" evidence="7">
    <location>
        <begin position="6"/>
        <end position="87"/>
    </location>
</feature>
<comment type="function">
    <text evidence="6">Destroys radicals which are normally produced within the cells and which are toxic to biological systems.</text>
</comment>
<dbReference type="InterPro" id="IPR019831">
    <property type="entry name" value="Mn/Fe_SOD_N"/>
</dbReference>
<dbReference type="InterPro" id="IPR019833">
    <property type="entry name" value="Mn/Fe_SOD_BS"/>
</dbReference>
<sequence>MEDVVTYELPELPYDYAALEPHISARIMELHHSKHHAAYVTGANTALEKMAEARAKGDGAAAAKLSKDLQFNLGGHINHSIFWNNLSPEGGDRPEGELAAAIDEYFGSFDAFQAHFTAAATTIQGSGWAILAYEPLGGNLVIEQMYDQQNGVPVATTPLFQLDMWEHAFYLDYQNVKADYVKAVWNIVNWADVAKRFEAARTGAKGLILPA</sequence>
<feature type="binding site" evidence="5">
    <location>
        <position position="163"/>
    </location>
    <ligand>
        <name>Mn(2+)</name>
        <dbReference type="ChEBI" id="CHEBI:29035"/>
    </ligand>
</feature>
<dbReference type="Pfam" id="PF02777">
    <property type="entry name" value="Sod_Fe_C"/>
    <property type="match status" value="1"/>
</dbReference>